<protein>
    <submittedName>
        <fullName evidence="2">Uncharacterized protein</fullName>
    </submittedName>
</protein>
<dbReference type="Proteomes" id="UP001176961">
    <property type="component" value="Unassembled WGS sequence"/>
</dbReference>
<evidence type="ECO:0000256" key="1">
    <source>
        <dbReference type="SAM" id="MobiDB-lite"/>
    </source>
</evidence>
<comment type="caution">
    <text evidence="2">The sequence shown here is derived from an EMBL/GenBank/DDBJ whole genome shotgun (WGS) entry which is preliminary data.</text>
</comment>
<name>A0AA36HAI7_CYLNA</name>
<feature type="compositionally biased region" description="Basic and acidic residues" evidence="1">
    <location>
        <begin position="34"/>
        <end position="43"/>
    </location>
</feature>
<dbReference type="AlphaFoldDB" id="A0AA36HAI7"/>
<gene>
    <name evidence="2" type="ORF">CYNAS_LOCUS18718</name>
</gene>
<feature type="region of interest" description="Disordered" evidence="1">
    <location>
        <begin position="20"/>
        <end position="43"/>
    </location>
</feature>
<organism evidence="2 3">
    <name type="scientific">Cylicocyclus nassatus</name>
    <name type="common">Nematode worm</name>
    <dbReference type="NCBI Taxonomy" id="53992"/>
    <lineage>
        <taxon>Eukaryota</taxon>
        <taxon>Metazoa</taxon>
        <taxon>Ecdysozoa</taxon>
        <taxon>Nematoda</taxon>
        <taxon>Chromadorea</taxon>
        <taxon>Rhabditida</taxon>
        <taxon>Rhabditina</taxon>
        <taxon>Rhabditomorpha</taxon>
        <taxon>Strongyloidea</taxon>
        <taxon>Strongylidae</taxon>
        <taxon>Cylicocyclus</taxon>
    </lineage>
</organism>
<evidence type="ECO:0000313" key="2">
    <source>
        <dbReference type="EMBL" id="CAJ0606735.1"/>
    </source>
</evidence>
<dbReference type="GO" id="GO:0030544">
    <property type="term" value="F:Hsp70 protein binding"/>
    <property type="evidence" value="ECO:0007669"/>
    <property type="project" value="TreeGrafter"/>
</dbReference>
<dbReference type="PANTHER" id="PTHR21207">
    <property type="entry name" value="PARKIN COREGULATED GENE PROTEIN PARK2 COREGULATED"/>
    <property type="match status" value="1"/>
</dbReference>
<sequence>MTEGSLRRISSKKKVKFVASLKKRSSSTGAIRSSNERESETRETARFRLQFTQGDLHCRLSHNTPPGHLPRKLEWDTDLTLMNDEQRCALLIKFSDAMGIMSHPYRIVAEQGMIDLLSTATSVNSVMAALPAIVNGIRFTLLHPDQSKRVYALKIMCMLTSIHGCGPNLVPFYGRLLAPLRKYLHTDAENV</sequence>
<accession>A0AA36HAI7</accession>
<dbReference type="Pfam" id="PF10274">
    <property type="entry name" value="ParcG"/>
    <property type="match status" value="1"/>
</dbReference>
<dbReference type="EMBL" id="CATQJL010000316">
    <property type="protein sequence ID" value="CAJ0606735.1"/>
    <property type="molecule type" value="Genomic_DNA"/>
</dbReference>
<dbReference type="PANTHER" id="PTHR21207:SF2">
    <property type="entry name" value="PARKIN COREGULATED GENE PROTEIN"/>
    <property type="match status" value="1"/>
</dbReference>
<dbReference type="InterPro" id="IPR019399">
    <property type="entry name" value="Parkin_co-regulated_protein"/>
</dbReference>
<dbReference type="GO" id="GO:0051879">
    <property type="term" value="F:Hsp90 protein binding"/>
    <property type="evidence" value="ECO:0007669"/>
    <property type="project" value="TreeGrafter"/>
</dbReference>
<reference evidence="2" key="1">
    <citation type="submission" date="2023-07" db="EMBL/GenBank/DDBJ databases">
        <authorList>
            <consortium name="CYATHOMIX"/>
        </authorList>
    </citation>
    <scope>NUCLEOTIDE SEQUENCE</scope>
    <source>
        <strain evidence="2">N/A</strain>
    </source>
</reference>
<evidence type="ECO:0000313" key="3">
    <source>
        <dbReference type="Proteomes" id="UP001176961"/>
    </source>
</evidence>
<keyword evidence="3" id="KW-1185">Reference proteome</keyword>
<proteinExistence type="predicted"/>